<gene>
    <name evidence="2" type="ORF">A3K52_02785</name>
</gene>
<reference evidence="2 3" key="1">
    <citation type="journal article" date="2016" name="Nat. Commun.">
        <title>Thousands of microbial genomes shed light on interconnected biogeochemical processes in an aquifer system.</title>
        <authorList>
            <person name="Anantharaman K."/>
            <person name="Brown C.T."/>
            <person name="Hug L.A."/>
            <person name="Sharon I."/>
            <person name="Castelle C.J."/>
            <person name="Probst A.J."/>
            <person name="Thomas B.C."/>
            <person name="Singh A."/>
            <person name="Wilkins M.J."/>
            <person name="Karaoz U."/>
            <person name="Brodie E.L."/>
            <person name="Williams K.H."/>
            <person name="Hubbard S.S."/>
            <person name="Banfield J.F."/>
        </authorList>
    </citation>
    <scope>NUCLEOTIDE SEQUENCE [LARGE SCALE GENOMIC DNA]</scope>
</reference>
<sequence length="176" mass="20533">MKYQKITISGKICTGKSSLFKALKKKLNWPTFSTGAYFRKYAKEHRLILNEAEEQTQKLTVKVDTMVKKMLKKKGPLLVDAWLGGILADKNPDVLRILLVTQNGERFKRFAKREKVSVEEAKKEVLSRDKNWFGKVSVIHNRTDFFDREYYNLIINTTELTLDQILQKVLSVLRHD</sequence>
<evidence type="ECO:0008006" key="4">
    <source>
        <dbReference type="Google" id="ProtNLM"/>
    </source>
</evidence>
<comment type="caution">
    <text evidence="2">The sequence shown here is derived from an EMBL/GenBank/DDBJ whole genome shotgun (WGS) entry which is preliminary data.</text>
</comment>
<organism evidence="2 3">
    <name type="scientific">Candidatus Roizmanbacteria bacterium RIFOXYD1_FULL_38_12</name>
    <dbReference type="NCBI Taxonomy" id="1802093"/>
    <lineage>
        <taxon>Bacteria</taxon>
        <taxon>Candidatus Roizmaniibacteriota</taxon>
    </lineage>
</organism>
<protein>
    <recommendedName>
        <fullName evidence="4">(d)CMP kinase</fullName>
    </recommendedName>
</protein>
<evidence type="ECO:0000313" key="2">
    <source>
        <dbReference type="EMBL" id="OGK73687.1"/>
    </source>
</evidence>
<dbReference type="AlphaFoldDB" id="A0A1F7L0M7"/>
<accession>A0A1F7L0M7</accession>
<evidence type="ECO:0000256" key="1">
    <source>
        <dbReference type="SAM" id="Coils"/>
    </source>
</evidence>
<dbReference type="Proteomes" id="UP000177050">
    <property type="component" value="Unassembled WGS sequence"/>
</dbReference>
<dbReference type="Gene3D" id="3.40.50.300">
    <property type="entry name" value="P-loop containing nucleotide triphosphate hydrolases"/>
    <property type="match status" value="1"/>
</dbReference>
<dbReference type="SUPFAM" id="SSF52540">
    <property type="entry name" value="P-loop containing nucleoside triphosphate hydrolases"/>
    <property type="match status" value="1"/>
</dbReference>
<evidence type="ECO:0000313" key="3">
    <source>
        <dbReference type="Proteomes" id="UP000177050"/>
    </source>
</evidence>
<dbReference type="InterPro" id="IPR027417">
    <property type="entry name" value="P-loop_NTPase"/>
</dbReference>
<dbReference type="EMBL" id="MGBR01000001">
    <property type="protein sequence ID" value="OGK73687.1"/>
    <property type="molecule type" value="Genomic_DNA"/>
</dbReference>
<keyword evidence="1" id="KW-0175">Coiled coil</keyword>
<proteinExistence type="predicted"/>
<name>A0A1F7L0M7_9BACT</name>
<feature type="coiled-coil region" evidence="1">
    <location>
        <begin position="42"/>
        <end position="69"/>
    </location>
</feature>
<dbReference type="Pfam" id="PF13189">
    <property type="entry name" value="Cytidylate_kin2"/>
    <property type="match status" value="1"/>
</dbReference>